<feature type="transmembrane region" description="Helical" evidence="5">
    <location>
        <begin position="357"/>
        <end position="377"/>
    </location>
</feature>
<dbReference type="SUPFAM" id="SSF161098">
    <property type="entry name" value="MetI-like"/>
    <property type="match status" value="2"/>
</dbReference>
<evidence type="ECO:0000313" key="8">
    <source>
        <dbReference type="Proteomes" id="UP000239863"/>
    </source>
</evidence>
<feature type="transmembrane region" description="Helical" evidence="5">
    <location>
        <begin position="523"/>
        <end position="548"/>
    </location>
</feature>
<feature type="transmembrane region" description="Helical" evidence="5">
    <location>
        <begin position="194"/>
        <end position="216"/>
    </location>
</feature>
<comment type="subcellular location">
    <subcellularLocation>
        <location evidence="5">Cell membrane</location>
        <topology evidence="5">Multi-pass membrane protein</topology>
    </subcellularLocation>
    <subcellularLocation>
        <location evidence="1">Membrane</location>
        <topology evidence="1">Multi-pass membrane protein</topology>
    </subcellularLocation>
</comment>
<evidence type="ECO:0000256" key="5">
    <source>
        <dbReference type="RuleBase" id="RU363032"/>
    </source>
</evidence>
<feature type="transmembrane region" description="Helical" evidence="5">
    <location>
        <begin position="75"/>
        <end position="95"/>
    </location>
</feature>
<sequence length="563" mass="62540">MKSLKSRVSNNRLDTHFYNIIDKMLILIIFLLVFTFILYPILAVIHKSFFPNGSFSLDLYKDILVNNKKLLKNSLFVASLSTVFSTLIALCISIYTSFSKHKIKNLVMFVLILSMISPPFISSLAYIQLFGKRGFITHTLLKLTLNPYGWKGIVIMQSLSMASLSSLMLIGSINSIDKNLLNASRDLGSDSNFALINILLPLMRPSLIVCALLSFVKSLSDFGTPMVIGGSFNVLATEIYMRIIAYSALEYASALNVLILVPSLLLFIAYRFYMKRSSNLTKASGRSSYEDLDIKIKGILYYFITLVTFMFLIMTLLQYTSIFLSSISKFSYGKFQWTLDHIKYLRVYNSSSFIRSIVYSLIAGIFGTLLGILIAYYVERRNIIGTKALDFISTLPYIIPGTFFGIGYILAFNNYPLELTGTAAIVVLNCIFKQLPMTTKTSSSSLSLINSDIERSAKDLGASNFHVLKDVIFPNMKSAFAIGFMNNFTSTMTTIGAIIFLIYPGQKVATVDLFDAINSGNMGVASVISSIIILITLSINIVVSKFILGRSVVKSVSSIKGAN</sequence>
<keyword evidence="3 5" id="KW-1133">Transmembrane helix</keyword>
<evidence type="ECO:0000256" key="3">
    <source>
        <dbReference type="ARBA" id="ARBA00022989"/>
    </source>
</evidence>
<feature type="transmembrane region" description="Helical" evidence="5">
    <location>
        <begin position="107"/>
        <end position="129"/>
    </location>
</feature>
<dbReference type="Proteomes" id="UP000239863">
    <property type="component" value="Unassembled WGS sequence"/>
</dbReference>
<feature type="transmembrane region" description="Helical" evidence="5">
    <location>
        <begin position="479"/>
        <end position="503"/>
    </location>
</feature>
<evidence type="ECO:0000256" key="1">
    <source>
        <dbReference type="ARBA" id="ARBA00004141"/>
    </source>
</evidence>
<reference evidence="7 8" key="1">
    <citation type="submission" date="2018-02" db="EMBL/GenBank/DDBJ databases">
        <title>Genomic Encyclopedia of Archaeal and Bacterial Type Strains, Phase II (KMG-II): from individual species to whole genera.</title>
        <authorList>
            <person name="Goeker M."/>
        </authorList>
    </citation>
    <scope>NUCLEOTIDE SEQUENCE [LARGE SCALE GENOMIC DNA]</scope>
    <source>
        <strain evidence="7 8">DSM 15099</strain>
    </source>
</reference>
<feature type="domain" description="ABC transmembrane type-1" evidence="6">
    <location>
        <begin position="71"/>
        <end position="270"/>
    </location>
</feature>
<dbReference type="CDD" id="cd06261">
    <property type="entry name" value="TM_PBP2"/>
    <property type="match status" value="2"/>
</dbReference>
<dbReference type="PROSITE" id="PS50928">
    <property type="entry name" value="ABC_TM1"/>
    <property type="match status" value="2"/>
</dbReference>
<gene>
    <name evidence="7" type="ORF">BD821_11416</name>
</gene>
<name>A0A2S6FVV2_9CLOT</name>
<feature type="domain" description="ABC transmembrane type-1" evidence="6">
    <location>
        <begin position="353"/>
        <end position="543"/>
    </location>
</feature>
<feature type="transmembrane region" description="Helical" evidence="5">
    <location>
        <begin position="415"/>
        <end position="432"/>
    </location>
</feature>
<dbReference type="GO" id="GO:0005886">
    <property type="term" value="C:plasma membrane"/>
    <property type="evidence" value="ECO:0007669"/>
    <property type="project" value="UniProtKB-SubCell"/>
</dbReference>
<keyword evidence="5" id="KW-0813">Transport</keyword>
<dbReference type="Gene3D" id="1.10.3720.10">
    <property type="entry name" value="MetI-like"/>
    <property type="match status" value="2"/>
</dbReference>
<evidence type="ECO:0000313" key="7">
    <source>
        <dbReference type="EMBL" id="PPK46976.1"/>
    </source>
</evidence>
<dbReference type="STRING" id="37659.GCA_000703125_01342"/>
<dbReference type="GO" id="GO:0055085">
    <property type="term" value="P:transmembrane transport"/>
    <property type="evidence" value="ECO:0007669"/>
    <property type="project" value="InterPro"/>
</dbReference>
<feature type="transmembrane region" description="Helical" evidence="5">
    <location>
        <begin position="20"/>
        <end position="45"/>
    </location>
</feature>
<organism evidence="7 8">
    <name type="scientific">Clostridium algidicarnis DSM 15099</name>
    <dbReference type="NCBI Taxonomy" id="1121295"/>
    <lineage>
        <taxon>Bacteria</taxon>
        <taxon>Bacillati</taxon>
        <taxon>Bacillota</taxon>
        <taxon>Clostridia</taxon>
        <taxon>Eubacteriales</taxon>
        <taxon>Clostridiaceae</taxon>
        <taxon>Clostridium</taxon>
    </lineage>
</organism>
<dbReference type="PANTHER" id="PTHR43496:SF1">
    <property type="entry name" value="POLYGALACTURONAN_RHAMNOGALACTURONAN TRANSPORT SYSTEM PERMEASE PROTEIN YTEP"/>
    <property type="match status" value="1"/>
</dbReference>
<keyword evidence="2 5" id="KW-0812">Transmembrane</keyword>
<dbReference type="PANTHER" id="PTHR43496">
    <property type="entry name" value="PROTEIN LPLB"/>
    <property type="match status" value="1"/>
</dbReference>
<dbReference type="OrthoDB" id="57323at2"/>
<dbReference type="Pfam" id="PF00528">
    <property type="entry name" value="BPD_transp_1"/>
    <property type="match status" value="2"/>
</dbReference>
<feature type="transmembrane region" description="Helical" evidence="5">
    <location>
        <begin position="389"/>
        <end position="409"/>
    </location>
</feature>
<evidence type="ECO:0000259" key="6">
    <source>
        <dbReference type="PROSITE" id="PS50928"/>
    </source>
</evidence>
<evidence type="ECO:0000256" key="2">
    <source>
        <dbReference type="ARBA" id="ARBA00022692"/>
    </source>
</evidence>
<comment type="similarity">
    <text evidence="5">Belongs to the binding-protein-dependent transport system permease family.</text>
</comment>
<dbReference type="EMBL" id="PTIS01000014">
    <property type="protein sequence ID" value="PPK46976.1"/>
    <property type="molecule type" value="Genomic_DNA"/>
</dbReference>
<feature type="transmembrane region" description="Helical" evidence="5">
    <location>
        <begin position="299"/>
        <end position="319"/>
    </location>
</feature>
<keyword evidence="4 5" id="KW-0472">Membrane</keyword>
<protein>
    <submittedName>
        <fullName evidence="7">Iron(III) transport system permease protein</fullName>
    </submittedName>
</protein>
<feature type="transmembrane region" description="Helical" evidence="5">
    <location>
        <begin position="149"/>
        <end position="173"/>
    </location>
</feature>
<dbReference type="InterPro" id="IPR035906">
    <property type="entry name" value="MetI-like_sf"/>
</dbReference>
<dbReference type="InterPro" id="IPR000515">
    <property type="entry name" value="MetI-like"/>
</dbReference>
<accession>A0A2S6FVV2</accession>
<comment type="caution">
    <text evidence="7">The sequence shown here is derived from an EMBL/GenBank/DDBJ whole genome shotgun (WGS) entry which is preliminary data.</text>
</comment>
<dbReference type="AlphaFoldDB" id="A0A2S6FVV2"/>
<feature type="transmembrane region" description="Helical" evidence="5">
    <location>
        <begin position="251"/>
        <end position="273"/>
    </location>
</feature>
<evidence type="ECO:0000256" key="4">
    <source>
        <dbReference type="ARBA" id="ARBA00023136"/>
    </source>
</evidence>
<dbReference type="RefSeq" id="WP_104410318.1">
    <property type="nucleotide sequence ID" value="NZ_PTIS01000014.1"/>
</dbReference>
<proteinExistence type="inferred from homology"/>